<name>A0A0J9XSM9_BRUMA</name>
<sequence length="40" mass="4543">MTRYRGIITITLSTCYDSFLHHISSSLFHPLSSIVHLGHT</sequence>
<dbReference type="KEGG" id="bmy:BM_BM422"/>
<evidence type="ECO:0000313" key="4">
    <source>
        <dbReference type="WBParaSite" id="Bm422.1"/>
    </source>
</evidence>
<reference evidence="1 3" key="1">
    <citation type="journal article" date="2007" name="Science">
        <title>Draft genome of the filarial nematode parasite Brugia malayi.</title>
        <authorList>
            <person name="Ghedin E."/>
            <person name="Wang S."/>
            <person name="Spiro D."/>
            <person name="Caler E."/>
            <person name="Zhao Q."/>
            <person name="Crabtree J."/>
            <person name="Allen J.E."/>
            <person name="Delcher A.L."/>
            <person name="Guiliano D.B."/>
            <person name="Miranda-Saavedra D."/>
            <person name="Angiuoli S.V."/>
            <person name="Creasy T."/>
            <person name="Amedeo P."/>
            <person name="Haas B."/>
            <person name="El-Sayed N.M."/>
            <person name="Wortman J.R."/>
            <person name="Feldblyum T."/>
            <person name="Tallon L."/>
            <person name="Schatz M."/>
            <person name="Shumway M."/>
            <person name="Koo H."/>
            <person name="Salzberg S.L."/>
            <person name="Schobel S."/>
            <person name="Pertea M."/>
            <person name="Pop M."/>
            <person name="White O."/>
            <person name="Barton G.J."/>
            <person name="Carlow C.K."/>
            <person name="Crawford M.J."/>
            <person name="Daub J."/>
            <person name="Dimmic M.W."/>
            <person name="Estes C.F."/>
            <person name="Foster J.M."/>
            <person name="Ganatra M."/>
            <person name="Gregory W.F."/>
            <person name="Johnson N.M."/>
            <person name="Jin J."/>
            <person name="Komuniecki R."/>
            <person name="Korf I."/>
            <person name="Kumar S."/>
            <person name="Laney S."/>
            <person name="Li B.W."/>
            <person name="Li W."/>
            <person name="Lindblom T.H."/>
            <person name="Lustigman S."/>
            <person name="Ma D."/>
            <person name="Maina C.V."/>
            <person name="Martin D.M."/>
            <person name="McCarter J.P."/>
            <person name="McReynolds L."/>
            <person name="Mitreva M."/>
            <person name="Nutman T.B."/>
            <person name="Parkinson J."/>
            <person name="Peregrin-Alvarez J.M."/>
            <person name="Poole C."/>
            <person name="Ren Q."/>
            <person name="Saunders L."/>
            <person name="Sluder A.E."/>
            <person name="Smith K."/>
            <person name="Stanke M."/>
            <person name="Unnasch T.R."/>
            <person name="Ware J."/>
            <person name="Wei A.D."/>
            <person name="Weil G."/>
            <person name="Williams D.J."/>
            <person name="Zhang Y."/>
            <person name="Williams S.A."/>
            <person name="Fraser-Liggett C."/>
            <person name="Slatko B."/>
            <person name="Blaxter M.L."/>
            <person name="Scott A.L."/>
        </authorList>
    </citation>
    <scope>NUCLEOTIDE SEQUENCE</scope>
    <source>
        <strain evidence="1 3">FR3</strain>
    </source>
</reference>
<dbReference type="WormBase" id="Bm422">
    <property type="protein sequence ID" value="BM30054"/>
    <property type="gene ID" value="WBGene00220683"/>
</dbReference>
<dbReference type="Proteomes" id="UP000006672">
    <property type="component" value="Unassembled WGS sequence"/>
</dbReference>
<evidence type="ECO:0000313" key="3">
    <source>
        <dbReference type="Proteomes" id="UP000006672"/>
    </source>
</evidence>
<protein>
    <submittedName>
        <fullName evidence="1 4">Bm422</fullName>
    </submittedName>
</protein>
<dbReference type="GeneID" id="66059786"/>
<gene>
    <name evidence="1 4 5" type="ORF">Bm422</name>
    <name evidence="2" type="ORF">BM_BM422</name>
    <name evidence="1" type="ORF">BM_Bm422</name>
</gene>
<reference evidence="4" key="4">
    <citation type="submission" date="2019-12" db="UniProtKB">
        <authorList>
            <consortium name="WormBaseParasite"/>
        </authorList>
    </citation>
    <scope>IDENTIFICATION</scope>
</reference>
<evidence type="ECO:0000313" key="1">
    <source>
        <dbReference type="EMBL" id="CDP94881.1"/>
    </source>
</evidence>
<dbReference type="EMBL" id="CAAKNF010000196">
    <property type="protein sequence ID" value="VIO87022.1"/>
    <property type="molecule type" value="Genomic_DNA"/>
</dbReference>
<dbReference type="EMBL" id="LN856931">
    <property type="protein sequence ID" value="CDP94881.1"/>
    <property type="molecule type" value="Genomic_DNA"/>
</dbReference>
<organism evidence="1">
    <name type="scientific">Brugia malayi</name>
    <name type="common">Filarial nematode worm</name>
    <dbReference type="NCBI Taxonomy" id="6279"/>
    <lineage>
        <taxon>Eukaryota</taxon>
        <taxon>Metazoa</taxon>
        <taxon>Ecdysozoa</taxon>
        <taxon>Nematoda</taxon>
        <taxon>Chromadorea</taxon>
        <taxon>Rhabditida</taxon>
        <taxon>Spirurina</taxon>
        <taxon>Spiruromorpha</taxon>
        <taxon>Filarioidea</taxon>
        <taxon>Onchocercidae</taxon>
        <taxon>Brugia</taxon>
    </lineage>
</organism>
<dbReference type="RefSeq" id="XP_042929879.1">
    <property type="nucleotide sequence ID" value="XM_043073945.1"/>
</dbReference>
<reference evidence="2" key="3">
    <citation type="submission" date="2019-04" db="EMBL/GenBank/DDBJ databases">
        <authorList>
            <person name="Howe K."/>
            <person name="Paulini M."/>
            <person name="Williams G."/>
        </authorList>
    </citation>
    <scope>NUCLEOTIDE SEQUENCE [LARGE SCALE GENOMIC DNA]</scope>
    <source>
        <strain evidence="2">FR3</strain>
    </source>
</reference>
<dbReference type="AlphaFoldDB" id="A0A0J9XSM9"/>
<dbReference type="CTD" id="66059786"/>
<evidence type="ECO:0000313" key="2">
    <source>
        <dbReference type="EMBL" id="VIO87022.1"/>
    </source>
</evidence>
<reference evidence="1" key="2">
    <citation type="submission" date="2012-12" db="EMBL/GenBank/DDBJ databases">
        <authorList>
            <person name="Gao Y.W."/>
            <person name="Fan S.T."/>
            <person name="Sun H.T."/>
            <person name="Wang Z."/>
            <person name="Gao X.L."/>
            <person name="Li Y.G."/>
            <person name="Wang T.C."/>
            <person name="Zhang K."/>
            <person name="Xu W.W."/>
            <person name="Yu Z.J."/>
            <person name="Xia X.Z."/>
        </authorList>
    </citation>
    <scope>NUCLEOTIDE SEQUENCE</scope>
    <source>
        <strain evidence="1">FR3</strain>
    </source>
</reference>
<accession>A0A0J9XSM9</accession>
<proteinExistence type="predicted"/>
<keyword evidence="3" id="KW-1185">Reference proteome</keyword>
<accession>A0A4E9ES47</accession>
<dbReference type="WBParaSite" id="Bm422.1">
    <property type="protein sequence ID" value="Bm422.1"/>
    <property type="gene ID" value="WBGene00220683"/>
</dbReference>
<evidence type="ECO:0000313" key="5">
    <source>
        <dbReference type="WormBase" id="Bm422"/>
    </source>
</evidence>